<keyword evidence="3 7" id="KW-0479">Metal-binding</keyword>
<dbReference type="InterPro" id="IPR045090">
    <property type="entry name" value="Pept_M3A_M3B"/>
</dbReference>
<dbReference type="GO" id="GO:0004222">
    <property type="term" value="F:metalloendopeptidase activity"/>
    <property type="evidence" value="ECO:0007669"/>
    <property type="project" value="UniProtKB-EC"/>
</dbReference>
<dbReference type="Pfam" id="PF19310">
    <property type="entry name" value="TOP_N"/>
    <property type="match status" value="1"/>
</dbReference>
<sequence length="672" mass="76282">MASRLQRAIKGAVLNFQRTPAEISAAASRLIAQEKQVHDQVAAQTTPTFANTIKPLAKLENANGGEAAVISFLQNVSTDKQVRDASSEAEKSLLSSRMASMMRADVYKSVKQVLDNKEELAKLDSEDQALVESMARQYRRNGLGLSNEQRAKLEEIKKRLIDLGVEFSRNTNEKDGEALFTRQELDGLPEDYFCDRPVRLHNGVKKYVVTTKYPDMVPIMQMAKSEDTRRLMLQAEETRCPENIALLQEAVKLRLEAARLMGYKTHAEFMLEVNMAKTPQNVLEFENDLRERLDVLADAEIKEIEKLKRADMEAAGQPFKGLFSWDFRYYSNLVKEHKHNVSEELVKQYFPVEQVTRGILDIYQNILRLRFDKVPDPPVWHPDVAMYEVWEADGSEFLGHIYLDLFPRPGKYGHACVNPIRNGYEKEDGTREHPVAAILANFPKPTSTAPALLTHDDVITLLHEMGHLLHHICIQTKWAHFGLDSVQHDFIECPSQLFENWGWEPSVLQKFAVHYKTGEPIPQQLVERLVAAKNEGAGLFNLRQVFFGMFDMAIHNTTDANVDIRSTYMKLREQITRFHGSSNRECCGAATFGHMMGGYDAGYYGYLWAKSFSADMYATRFESAIEDPRTGMDYRRHILHPGGSVDAAAGLEKFLGRNPNNAAFLKSIGLEQ</sequence>
<dbReference type="InterPro" id="IPR024077">
    <property type="entry name" value="Neurolysin/TOP_dom2"/>
</dbReference>
<comment type="cofactor">
    <cofactor evidence="7">
        <name>Zn(2+)</name>
        <dbReference type="ChEBI" id="CHEBI:29105"/>
    </cofactor>
    <text evidence="7">Binds 1 zinc ion.</text>
</comment>
<dbReference type="GO" id="GO:0005758">
    <property type="term" value="C:mitochondrial intermembrane space"/>
    <property type="evidence" value="ECO:0007669"/>
    <property type="project" value="TreeGrafter"/>
</dbReference>
<proteinExistence type="inferred from homology"/>
<dbReference type="Gene3D" id="3.40.390.10">
    <property type="entry name" value="Collagenase (Catalytic Domain)"/>
    <property type="match status" value="1"/>
</dbReference>
<evidence type="ECO:0000256" key="7">
    <source>
        <dbReference type="RuleBase" id="RU003435"/>
    </source>
</evidence>
<dbReference type="FunFam" id="3.40.390.10:FF:000006">
    <property type="entry name" value="Thimet oligopeptidase 1"/>
    <property type="match status" value="1"/>
</dbReference>
<evidence type="ECO:0000256" key="5">
    <source>
        <dbReference type="ARBA" id="ARBA00022833"/>
    </source>
</evidence>
<evidence type="ECO:0000256" key="2">
    <source>
        <dbReference type="ARBA" id="ARBA00022670"/>
    </source>
</evidence>
<protein>
    <submittedName>
        <fullName evidence="10">Metalloendopeptidase</fullName>
        <ecNumber evidence="10">3.4.24.37</ecNumber>
    </submittedName>
</protein>
<evidence type="ECO:0000256" key="6">
    <source>
        <dbReference type="ARBA" id="ARBA00023049"/>
    </source>
</evidence>
<feature type="domain" description="Oligopeptidase A N-terminal" evidence="9">
    <location>
        <begin position="30"/>
        <end position="150"/>
    </location>
</feature>
<comment type="caution">
    <text evidence="10">The sequence shown here is derived from an EMBL/GenBank/DDBJ whole genome shotgun (WGS) entry which is preliminary data.</text>
</comment>
<keyword evidence="6 7" id="KW-0482">Metalloprotease</keyword>
<evidence type="ECO:0000313" key="11">
    <source>
        <dbReference type="Proteomes" id="UP001139887"/>
    </source>
</evidence>
<dbReference type="Gene3D" id="1.10.1370.10">
    <property type="entry name" value="Neurolysin, domain 3"/>
    <property type="match status" value="1"/>
</dbReference>
<dbReference type="EC" id="3.4.24.37" evidence="10"/>
<gene>
    <name evidence="10" type="primary">PRD1_1</name>
    <name evidence="10" type="ORF">IWW36_000274</name>
</gene>
<evidence type="ECO:0000259" key="8">
    <source>
        <dbReference type="Pfam" id="PF01432"/>
    </source>
</evidence>
<dbReference type="OrthoDB" id="534666at2759"/>
<dbReference type="GO" id="GO:0046872">
    <property type="term" value="F:metal ion binding"/>
    <property type="evidence" value="ECO:0007669"/>
    <property type="project" value="UniProtKB-UniRule"/>
</dbReference>
<keyword evidence="5 7" id="KW-0862">Zinc</keyword>
<feature type="domain" description="Peptidase M3A/M3B catalytic" evidence="8">
    <location>
        <begin position="220"/>
        <end position="669"/>
    </location>
</feature>
<dbReference type="Proteomes" id="UP001139887">
    <property type="component" value="Unassembled WGS sequence"/>
</dbReference>
<dbReference type="InterPro" id="IPR045666">
    <property type="entry name" value="OpdA_N"/>
</dbReference>
<keyword evidence="11" id="KW-1185">Reference proteome</keyword>
<dbReference type="AlphaFoldDB" id="A0A9W8IHL4"/>
<name>A0A9W8IHL4_9FUNG</name>
<comment type="similarity">
    <text evidence="1 7">Belongs to the peptidase M3 family.</text>
</comment>
<accession>A0A9W8IHL4</accession>
<reference evidence="10" key="1">
    <citation type="submission" date="2022-07" db="EMBL/GenBank/DDBJ databases">
        <title>Phylogenomic reconstructions and comparative analyses of Kickxellomycotina fungi.</title>
        <authorList>
            <person name="Reynolds N.K."/>
            <person name="Stajich J.E."/>
            <person name="Barry K."/>
            <person name="Grigoriev I.V."/>
            <person name="Crous P."/>
            <person name="Smith M.E."/>
        </authorList>
    </citation>
    <scope>NUCLEOTIDE SEQUENCE</scope>
    <source>
        <strain evidence="10">NRRL 1566</strain>
    </source>
</reference>
<evidence type="ECO:0000256" key="3">
    <source>
        <dbReference type="ARBA" id="ARBA00022723"/>
    </source>
</evidence>
<dbReference type="Pfam" id="PF01432">
    <property type="entry name" value="Peptidase_M3"/>
    <property type="match status" value="1"/>
</dbReference>
<evidence type="ECO:0000256" key="4">
    <source>
        <dbReference type="ARBA" id="ARBA00022801"/>
    </source>
</evidence>
<dbReference type="CDD" id="cd06455">
    <property type="entry name" value="M3A_TOP"/>
    <property type="match status" value="1"/>
</dbReference>
<dbReference type="SUPFAM" id="SSF55486">
    <property type="entry name" value="Metalloproteases ('zincins'), catalytic domain"/>
    <property type="match status" value="1"/>
</dbReference>
<dbReference type="InterPro" id="IPR024080">
    <property type="entry name" value="Neurolysin/TOP_N"/>
</dbReference>
<dbReference type="EMBL" id="JANBUW010000003">
    <property type="protein sequence ID" value="KAJ2852387.1"/>
    <property type="molecule type" value="Genomic_DNA"/>
</dbReference>
<organism evidence="10 11">
    <name type="scientific">Coemansia brasiliensis</name>
    <dbReference type="NCBI Taxonomy" id="2650707"/>
    <lineage>
        <taxon>Eukaryota</taxon>
        <taxon>Fungi</taxon>
        <taxon>Fungi incertae sedis</taxon>
        <taxon>Zoopagomycota</taxon>
        <taxon>Kickxellomycotina</taxon>
        <taxon>Kickxellomycetes</taxon>
        <taxon>Kickxellales</taxon>
        <taxon>Kickxellaceae</taxon>
        <taxon>Coemansia</taxon>
    </lineage>
</organism>
<evidence type="ECO:0000259" key="9">
    <source>
        <dbReference type="Pfam" id="PF19310"/>
    </source>
</evidence>
<evidence type="ECO:0000313" key="10">
    <source>
        <dbReference type="EMBL" id="KAJ2852387.1"/>
    </source>
</evidence>
<keyword evidence="2 7" id="KW-0645">Protease</keyword>
<dbReference type="Gene3D" id="1.20.1050.40">
    <property type="entry name" value="Endopeptidase. Chain P, domain 1"/>
    <property type="match status" value="1"/>
</dbReference>
<dbReference type="GO" id="GO:0006518">
    <property type="term" value="P:peptide metabolic process"/>
    <property type="evidence" value="ECO:0007669"/>
    <property type="project" value="TreeGrafter"/>
</dbReference>
<dbReference type="PANTHER" id="PTHR11804">
    <property type="entry name" value="PROTEASE M3 THIMET OLIGOPEPTIDASE-RELATED"/>
    <property type="match status" value="1"/>
</dbReference>
<keyword evidence="4 7" id="KW-0378">Hydrolase</keyword>
<dbReference type="InterPro" id="IPR024079">
    <property type="entry name" value="MetalloPept_cat_dom_sf"/>
</dbReference>
<dbReference type="PANTHER" id="PTHR11804:SF84">
    <property type="entry name" value="SACCHAROLYSIN"/>
    <property type="match status" value="1"/>
</dbReference>
<evidence type="ECO:0000256" key="1">
    <source>
        <dbReference type="ARBA" id="ARBA00006040"/>
    </source>
</evidence>
<dbReference type="GO" id="GO:0006508">
    <property type="term" value="P:proteolysis"/>
    <property type="evidence" value="ECO:0007669"/>
    <property type="project" value="UniProtKB-KW"/>
</dbReference>
<dbReference type="InterPro" id="IPR001567">
    <property type="entry name" value="Pept_M3A_M3B_dom"/>
</dbReference>